<dbReference type="EMBL" id="JAPFRF010000021">
    <property type="protein sequence ID" value="KAJ7305855.1"/>
    <property type="molecule type" value="Genomic_DNA"/>
</dbReference>
<accession>A0A9Q0XA17</accession>
<reference evidence="5" key="1">
    <citation type="journal article" date="2023" name="DNA Res.">
        <title>Chromosome-level genome assembly of Phrynocephalus forsythii using third-generation DNA sequencing and Hi-C analysis.</title>
        <authorList>
            <person name="Qi Y."/>
            <person name="Zhao W."/>
            <person name="Zhao Y."/>
            <person name="Niu C."/>
            <person name="Cao S."/>
            <person name="Zhang Y."/>
        </authorList>
    </citation>
    <scope>NUCLEOTIDE SEQUENCE</scope>
    <source>
        <tissue evidence="5">Muscle</tissue>
    </source>
</reference>
<proteinExistence type="inferred from homology"/>
<organism evidence="5 6">
    <name type="scientific">Phrynocephalus forsythii</name>
    <dbReference type="NCBI Taxonomy" id="171643"/>
    <lineage>
        <taxon>Eukaryota</taxon>
        <taxon>Metazoa</taxon>
        <taxon>Chordata</taxon>
        <taxon>Craniata</taxon>
        <taxon>Vertebrata</taxon>
        <taxon>Euteleostomi</taxon>
        <taxon>Lepidosauria</taxon>
        <taxon>Squamata</taxon>
        <taxon>Bifurcata</taxon>
        <taxon>Unidentata</taxon>
        <taxon>Episquamata</taxon>
        <taxon>Toxicofera</taxon>
        <taxon>Iguania</taxon>
        <taxon>Acrodonta</taxon>
        <taxon>Agamidae</taxon>
        <taxon>Agaminae</taxon>
        <taxon>Phrynocephalus</taxon>
    </lineage>
</organism>
<feature type="region of interest" description="Disordered" evidence="4">
    <location>
        <begin position="399"/>
        <end position="420"/>
    </location>
</feature>
<sequence>MLTDSLVEEFEIREDEPWYDQQDLQQDLHLAAELGKTLLDRNTELETSLQQMYSTNQEQLQEIEYLTKQVELLRQMNDQHAKVYEQLDVTARELEDANQKLVADSRASQQRIQSLTETIESLQTHIDDLQRQVEELKNPGHDFVTRERSEQPRSVHSFSCLKELYDLRKYFVYDHIFAEKITSMDSQLNPLEEENQNLKKAVTLLQAQLSLEKEKRVTMEEEYSLMLKENCDLEQKLVDVNRYQARAEELEAEVAEMKQIFQSENAFVNGVEKLVPESFFISFKDSLERELGQSFSDGGPLAVPELDKRALKRSSSETLLASSVGGDLLKGHEETCIRRAEAVKQRGISLLNEVDAQYNALKVKYEELLKKCQVDDESLKHKAVQTSKQFSKDVNTGNVSLHTCSREPESTNADSFSLSSNSPPEYKLLFKEIFSCIKKTKQEIDEHRAKYKPLSSPP</sequence>
<evidence type="ECO:0000256" key="1">
    <source>
        <dbReference type="ARBA" id="ARBA00009019"/>
    </source>
</evidence>
<evidence type="ECO:0000256" key="4">
    <source>
        <dbReference type="SAM" id="MobiDB-lite"/>
    </source>
</evidence>
<gene>
    <name evidence="5" type="ORF">JRQ81_010221</name>
</gene>
<dbReference type="AlphaFoldDB" id="A0A9Q0XA17"/>
<dbReference type="PANTHER" id="PTHR19232">
    <property type="entry name" value="CENTROCORTIN FAMILY MEMBER"/>
    <property type="match status" value="1"/>
</dbReference>
<protein>
    <recommendedName>
        <fullName evidence="7">Cerebellar degeneration-related protein 2</fullName>
    </recommendedName>
</protein>
<comment type="caution">
    <text evidence="5">The sequence shown here is derived from an EMBL/GenBank/DDBJ whole genome shotgun (WGS) entry which is preliminary data.</text>
</comment>
<keyword evidence="2 3" id="KW-0175">Coiled coil</keyword>
<feature type="coiled-coil region" evidence="3">
    <location>
        <begin position="56"/>
        <end position="139"/>
    </location>
</feature>
<feature type="coiled-coil region" evidence="3">
    <location>
        <begin position="181"/>
        <end position="260"/>
    </location>
</feature>
<feature type="compositionally biased region" description="Polar residues" evidence="4">
    <location>
        <begin position="410"/>
        <end position="420"/>
    </location>
</feature>
<evidence type="ECO:0000256" key="3">
    <source>
        <dbReference type="SAM" id="Coils"/>
    </source>
</evidence>
<name>A0A9Q0XA17_9SAUR</name>
<evidence type="ECO:0000313" key="6">
    <source>
        <dbReference type="Proteomes" id="UP001142489"/>
    </source>
</evidence>
<comment type="similarity">
    <text evidence="1">Belongs to the CDR2 family.</text>
</comment>
<evidence type="ECO:0008006" key="7">
    <source>
        <dbReference type="Google" id="ProtNLM"/>
    </source>
</evidence>
<evidence type="ECO:0000313" key="5">
    <source>
        <dbReference type="EMBL" id="KAJ7305855.1"/>
    </source>
</evidence>
<dbReference type="Proteomes" id="UP001142489">
    <property type="component" value="Unassembled WGS sequence"/>
</dbReference>
<dbReference type="OrthoDB" id="10059415at2759"/>
<keyword evidence="6" id="KW-1185">Reference proteome</keyword>
<dbReference type="PANTHER" id="PTHR19232:SF1">
    <property type="entry name" value="CEREBELLAR DEGENERATION-RELATED PROTEIN 2"/>
    <property type="match status" value="1"/>
</dbReference>
<evidence type="ECO:0000256" key="2">
    <source>
        <dbReference type="ARBA" id="ARBA00023054"/>
    </source>
</evidence>
<dbReference type="InterPro" id="IPR026079">
    <property type="entry name" value="CDR2"/>
</dbReference>